<protein>
    <recommendedName>
        <fullName evidence="3">Choline kinase</fullName>
    </recommendedName>
</protein>
<dbReference type="AlphaFoldDB" id="A0A1P8KKX0"/>
<accession>A0A1P8KKX0</accession>
<dbReference type="PANTHER" id="PTHR40086">
    <property type="entry name" value="PHOSPHOTRANSFERASE YTMP-RELATED"/>
    <property type="match status" value="1"/>
</dbReference>
<dbReference type="PANTHER" id="PTHR40086:SF1">
    <property type="entry name" value="CELL CYCLE REGULATOR CCRZ"/>
    <property type="match status" value="1"/>
</dbReference>
<evidence type="ECO:0000313" key="2">
    <source>
        <dbReference type="Proteomes" id="UP000186074"/>
    </source>
</evidence>
<dbReference type="RefSeq" id="WP_076085050.1">
    <property type="nucleotide sequence ID" value="NZ_CP019070.1"/>
</dbReference>
<gene>
    <name evidence="1" type="ORF">LPB137_04690</name>
</gene>
<dbReference type="Gene3D" id="3.90.1200.10">
    <property type="match status" value="1"/>
</dbReference>
<name>A0A1P8KKX0_9BACT</name>
<dbReference type="Proteomes" id="UP000186074">
    <property type="component" value="Chromosome"/>
</dbReference>
<dbReference type="EMBL" id="CP019070">
    <property type="protein sequence ID" value="APW65190.1"/>
    <property type="molecule type" value="Genomic_DNA"/>
</dbReference>
<reference evidence="1 2" key="1">
    <citation type="submission" date="2017-01" db="EMBL/GenBank/DDBJ databases">
        <title>Genome sequencing of Arcobacter sp. LPB0137.</title>
        <authorList>
            <person name="Lee G.-W."/>
            <person name="Yi H."/>
        </authorList>
    </citation>
    <scope>NUCLEOTIDE SEQUENCE [LARGE SCALE GENOMIC DNA]</scope>
    <source>
        <strain evidence="1 2">LPB0137</strain>
    </source>
</reference>
<dbReference type="OrthoDB" id="179763at2"/>
<dbReference type="Gene3D" id="3.30.200.20">
    <property type="entry name" value="Phosphorylase Kinase, domain 1"/>
    <property type="match status" value="1"/>
</dbReference>
<dbReference type="STRING" id="1850254.LPB137_04690"/>
<sequence>MKINDLEKYSLFKKEKLKKLKKLKNQGTCNTIYKLTSNKKEYLIRVFKHTHQDANSREFEFLIQKKAYLKGIAAKPYLLDKANSLMICDFLQGKHKSKLKNKDLNNLVNTIKKLHSIKVNKKVYSLKDDFKYYKEILKDKKSQKTVKNSLKELKKIQKYKFEAVTSHHDININNVLFHKNSLKLIDWEFACVNDLFFDLANICFEFKLNKKQEKKVLKRYFKKIRKRDIKKLASYKIIYENLWILWFKKEKY</sequence>
<organism evidence="1 2">
    <name type="scientific">Poseidonibacter parvus</name>
    <dbReference type="NCBI Taxonomy" id="1850254"/>
    <lineage>
        <taxon>Bacteria</taxon>
        <taxon>Pseudomonadati</taxon>
        <taxon>Campylobacterota</taxon>
        <taxon>Epsilonproteobacteria</taxon>
        <taxon>Campylobacterales</taxon>
        <taxon>Arcobacteraceae</taxon>
        <taxon>Poseidonibacter</taxon>
    </lineage>
</organism>
<proteinExistence type="predicted"/>
<dbReference type="InterPro" id="IPR011009">
    <property type="entry name" value="Kinase-like_dom_sf"/>
</dbReference>
<dbReference type="Pfam" id="PF01633">
    <property type="entry name" value="Choline_kinase"/>
    <property type="match status" value="1"/>
</dbReference>
<dbReference type="SUPFAM" id="SSF56112">
    <property type="entry name" value="Protein kinase-like (PK-like)"/>
    <property type="match status" value="1"/>
</dbReference>
<evidence type="ECO:0000313" key="1">
    <source>
        <dbReference type="EMBL" id="APW65190.1"/>
    </source>
</evidence>
<dbReference type="InterPro" id="IPR052077">
    <property type="entry name" value="CcrZ_PhaseVar_Mediator"/>
</dbReference>
<keyword evidence="2" id="KW-1185">Reference proteome</keyword>
<dbReference type="KEGG" id="alp:LPB137_04690"/>
<evidence type="ECO:0008006" key="3">
    <source>
        <dbReference type="Google" id="ProtNLM"/>
    </source>
</evidence>